<feature type="binding site" evidence="5">
    <location>
        <begin position="8"/>
        <end position="9"/>
    </location>
    <ligand>
        <name>D-ribulose 5-phosphate</name>
        <dbReference type="ChEBI" id="CHEBI:58121"/>
    </ligand>
</feature>
<reference evidence="6 7" key="1">
    <citation type="submission" date="2017-09" db="EMBL/GenBank/DDBJ databases">
        <title>Complete genome sequence of Oxytococcus suis strain ZY16052.</title>
        <authorList>
            <person name="Li F."/>
        </authorList>
    </citation>
    <scope>NUCLEOTIDE SEQUENCE [LARGE SCALE GENOMIC DNA]</scope>
    <source>
        <strain evidence="6 7">ZY16052</strain>
    </source>
</reference>
<proteinExistence type="inferred from homology"/>
<dbReference type="GO" id="GO:0019316">
    <property type="term" value="P:D-allose catabolic process"/>
    <property type="evidence" value="ECO:0007669"/>
    <property type="project" value="TreeGrafter"/>
</dbReference>
<dbReference type="RefSeq" id="WP_118989816.1">
    <property type="nucleotide sequence ID" value="NZ_CP023434.1"/>
</dbReference>
<dbReference type="Pfam" id="PF02502">
    <property type="entry name" value="LacAB_rpiB"/>
    <property type="match status" value="1"/>
</dbReference>
<feature type="binding site" evidence="5">
    <location>
        <position position="136"/>
    </location>
    <ligand>
        <name>D-ribulose 5-phosphate</name>
        <dbReference type="ChEBI" id="CHEBI:58121"/>
    </ligand>
</feature>
<keyword evidence="7" id="KW-1185">Reference proteome</keyword>
<dbReference type="EMBL" id="CP023434">
    <property type="protein sequence ID" value="AXY24894.1"/>
    <property type="molecule type" value="Genomic_DNA"/>
</dbReference>
<evidence type="ECO:0000256" key="2">
    <source>
        <dbReference type="ARBA" id="ARBA00022736"/>
    </source>
</evidence>
<evidence type="ECO:0000313" key="6">
    <source>
        <dbReference type="EMBL" id="AXY24894.1"/>
    </source>
</evidence>
<feature type="binding site" evidence="5">
    <location>
        <position position="99"/>
    </location>
    <ligand>
        <name>D-ribulose 5-phosphate</name>
        <dbReference type="ChEBI" id="CHEBI:58121"/>
    </ligand>
</feature>
<sequence length="141" mass="15287">MQIAIASDHGGFELKHTIIDHLQNQGYDIVDYGPNSNESVDYPDYSKKVTASITNNESQLGILICGTGVGMSITANKVKGIRASLVSDVYTAKVTREHNNSNVLCLGARVIGDSLALLIVDTWLQAEFEGGRHAVRVDKIE</sequence>
<protein>
    <submittedName>
        <fullName evidence="6">Ribose 5-phosphate isomerase B</fullName>
    </submittedName>
</protein>
<feature type="active site" description="Proton acceptor" evidence="4">
    <location>
        <position position="65"/>
    </location>
</feature>
<dbReference type="InterPro" id="IPR004785">
    <property type="entry name" value="RpiB"/>
</dbReference>
<evidence type="ECO:0000256" key="5">
    <source>
        <dbReference type="PIRSR" id="PIRSR005384-2"/>
    </source>
</evidence>
<dbReference type="SUPFAM" id="SSF89623">
    <property type="entry name" value="Ribose/Galactose isomerase RpiB/AlsB"/>
    <property type="match status" value="1"/>
</dbReference>
<evidence type="ECO:0000256" key="3">
    <source>
        <dbReference type="ARBA" id="ARBA00023235"/>
    </source>
</evidence>
<feature type="active site" description="Proton donor" evidence="4">
    <location>
        <position position="98"/>
    </location>
</feature>
<accession>A0A347WII7</accession>
<comment type="similarity">
    <text evidence="1">Belongs to the LacAB/RpiB family.</text>
</comment>
<dbReference type="GO" id="GO:0005988">
    <property type="term" value="P:lactose metabolic process"/>
    <property type="evidence" value="ECO:0007669"/>
    <property type="project" value="UniProtKB-KW"/>
</dbReference>
<dbReference type="KEGG" id="abae:CL176_02015"/>
<feature type="binding site" evidence="5">
    <location>
        <position position="109"/>
    </location>
    <ligand>
        <name>D-ribulose 5-phosphate</name>
        <dbReference type="ChEBI" id="CHEBI:58121"/>
    </ligand>
</feature>
<dbReference type="GO" id="GO:0004751">
    <property type="term" value="F:ribose-5-phosphate isomerase activity"/>
    <property type="evidence" value="ECO:0007669"/>
    <property type="project" value="TreeGrafter"/>
</dbReference>
<evidence type="ECO:0000313" key="7">
    <source>
        <dbReference type="Proteomes" id="UP000263232"/>
    </source>
</evidence>
<dbReference type="Gene3D" id="3.40.1400.10">
    <property type="entry name" value="Sugar-phosphate isomerase, RpiB/LacA/LacB"/>
    <property type="match status" value="1"/>
</dbReference>
<dbReference type="NCBIfam" id="NF004051">
    <property type="entry name" value="PRK05571.1"/>
    <property type="match status" value="1"/>
</dbReference>
<feature type="binding site" evidence="5">
    <location>
        <position position="132"/>
    </location>
    <ligand>
        <name>D-ribulose 5-phosphate</name>
        <dbReference type="ChEBI" id="CHEBI:58121"/>
    </ligand>
</feature>
<organism evidence="6 7">
    <name type="scientific">Suicoccus acidiformans</name>
    <dbReference type="NCBI Taxonomy" id="2036206"/>
    <lineage>
        <taxon>Bacteria</taxon>
        <taxon>Bacillati</taxon>
        <taxon>Bacillota</taxon>
        <taxon>Bacilli</taxon>
        <taxon>Lactobacillales</taxon>
        <taxon>Aerococcaceae</taxon>
        <taxon>Suicoccus</taxon>
    </lineage>
</organism>
<dbReference type="NCBIfam" id="TIGR00689">
    <property type="entry name" value="rpiB_lacA_lacB"/>
    <property type="match status" value="1"/>
</dbReference>
<dbReference type="NCBIfam" id="TIGR01120">
    <property type="entry name" value="rpiB"/>
    <property type="match status" value="1"/>
</dbReference>
<feature type="binding site" evidence="5">
    <location>
        <begin position="66"/>
        <end position="70"/>
    </location>
    <ligand>
        <name>D-ribulose 5-phosphate</name>
        <dbReference type="ChEBI" id="CHEBI:58121"/>
    </ligand>
</feature>
<evidence type="ECO:0000256" key="4">
    <source>
        <dbReference type="PIRSR" id="PIRSR005384-1"/>
    </source>
</evidence>
<dbReference type="PIRSF" id="PIRSF005384">
    <property type="entry name" value="RpiB_LacA_B"/>
    <property type="match status" value="1"/>
</dbReference>
<keyword evidence="2" id="KW-0423">Lactose metabolism</keyword>
<dbReference type="OrthoDB" id="1778624at2"/>
<dbReference type="PANTHER" id="PTHR30345:SF0">
    <property type="entry name" value="DNA DAMAGE-REPAIR_TOLERATION PROTEIN DRT102"/>
    <property type="match status" value="1"/>
</dbReference>
<gene>
    <name evidence="6" type="primary">rpiB</name>
    <name evidence="6" type="ORF">CL176_02015</name>
</gene>
<dbReference type="InterPro" id="IPR003500">
    <property type="entry name" value="RpiB_LacA_LacB"/>
</dbReference>
<dbReference type="InterPro" id="IPR036569">
    <property type="entry name" value="RpiB_LacA_LacB_sf"/>
</dbReference>
<dbReference type="PANTHER" id="PTHR30345">
    <property type="entry name" value="RIBOSE-5-PHOSPHATE ISOMERASE B"/>
    <property type="match status" value="1"/>
</dbReference>
<keyword evidence="3 6" id="KW-0413">Isomerase</keyword>
<name>A0A347WII7_9LACT</name>
<evidence type="ECO:0000256" key="1">
    <source>
        <dbReference type="ARBA" id="ARBA00008754"/>
    </source>
</evidence>
<dbReference type="AlphaFoldDB" id="A0A347WII7"/>
<dbReference type="Proteomes" id="UP000263232">
    <property type="component" value="Chromosome"/>
</dbReference>
<dbReference type="GO" id="GO:0009052">
    <property type="term" value="P:pentose-phosphate shunt, non-oxidative branch"/>
    <property type="evidence" value="ECO:0007669"/>
    <property type="project" value="TreeGrafter"/>
</dbReference>